<evidence type="ECO:0000256" key="7">
    <source>
        <dbReference type="PIRNR" id="PIRNR005539"/>
    </source>
</evidence>
<evidence type="ECO:0000256" key="8">
    <source>
        <dbReference type="PIRSR" id="PIRSR005539-1"/>
    </source>
</evidence>
<evidence type="ECO:0000313" key="10">
    <source>
        <dbReference type="EMBL" id="NYD51007.1"/>
    </source>
</evidence>
<keyword evidence="10" id="KW-0031">Aminopeptidase</keyword>
<reference evidence="10 11" key="1">
    <citation type="submission" date="2020-07" db="EMBL/GenBank/DDBJ databases">
        <title>Sequencing the genomes of 1000 actinobacteria strains.</title>
        <authorList>
            <person name="Klenk H.-P."/>
        </authorList>
    </citation>
    <scope>NUCLEOTIDE SEQUENCE [LARGE SCALE GENOMIC DNA]</scope>
    <source>
        <strain evidence="10 11">DSM 40398</strain>
    </source>
</reference>
<feature type="active site" description="Proton donor" evidence="8">
    <location>
        <position position="271"/>
    </location>
</feature>
<evidence type="ECO:0000256" key="4">
    <source>
        <dbReference type="ARBA" id="ARBA00021843"/>
    </source>
</evidence>
<organism evidence="10 11">
    <name type="scientific">Actinomadura luteofluorescens</name>
    <dbReference type="NCBI Taxonomy" id="46163"/>
    <lineage>
        <taxon>Bacteria</taxon>
        <taxon>Bacillati</taxon>
        <taxon>Actinomycetota</taxon>
        <taxon>Actinomycetes</taxon>
        <taxon>Streptosporangiales</taxon>
        <taxon>Thermomonosporaceae</taxon>
        <taxon>Actinomadura</taxon>
    </lineage>
</organism>
<dbReference type="InterPro" id="IPR002410">
    <property type="entry name" value="Peptidase_S33"/>
</dbReference>
<dbReference type="InterPro" id="IPR029058">
    <property type="entry name" value="AB_hydrolase_fold"/>
</dbReference>
<comment type="similarity">
    <text evidence="2 7">Belongs to the peptidase S33 family.</text>
</comment>
<dbReference type="RefSeq" id="WP_179847464.1">
    <property type="nucleotide sequence ID" value="NZ_JACCBA010000001.1"/>
</dbReference>
<dbReference type="GO" id="GO:0004177">
    <property type="term" value="F:aminopeptidase activity"/>
    <property type="evidence" value="ECO:0007669"/>
    <property type="project" value="UniProtKB-KW"/>
</dbReference>
<dbReference type="SUPFAM" id="SSF53474">
    <property type="entry name" value="alpha/beta-Hydrolases"/>
    <property type="match status" value="1"/>
</dbReference>
<dbReference type="EMBL" id="JACCBA010000001">
    <property type="protein sequence ID" value="NYD51007.1"/>
    <property type="molecule type" value="Genomic_DNA"/>
</dbReference>
<feature type="active site" evidence="8">
    <location>
        <position position="244"/>
    </location>
</feature>
<keyword evidence="10" id="KW-0645">Protease</keyword>
<dbReference type="Pfam" id="PF00561">
    <property type="entry name" value="Abhydrolase_1"/>
    <property type="match status" value="1"/>
</dbReference>
<dbReference type="PANTHER" id="PTHR43798:SF33">
    <property type="entry name" value="HYDROLASE, PUTATIVE (AFU_ORTHOLOGUE AFUA_2G14860)-RELATED"/>
    <property type="match status" value="1"/>
</dbReference>
<evidence type="ECO:0000256" key="1">
    <source>
        <dbReference type="ARBA" id="ARBA00001585"/>
    </source>
</evidence>
<dbReference type="InterPro" id="IPR005945">
    <property type="entry name" value="Pro_imino_pep"/>
</dbReference>
<dbReference type="NCBIfam" id="TIGR01250">
    <property type="entry name" value="pro_imino_pep_2"/>
    <property type="match status" value="1"/>
</dbReference>
<dbReference type="Gene3D" id="3.40.50.1820">
    <property type="entry name" value="alpha/beta hydrolase"/>
    <property type="match status" value="1"/>
</dbReference>
<dbReference type="AlphaFoldDB" id="A0A7Y9JJ19"/>
<evidence type="ECO:0000256" key="6">
    <source>
        <dbReference type="ARBA" id="ARBA00029605"/>
    </source>
</evidence>
<sequence length="297" mass="32454">MNLSEKPTGFVAMPQGSVAYWRAGTPGRTPLVCLHGGPGLPHSYLAPLARLGADREVIFYDQAGCGESGRRPPEPSWSIPYFVEELRAVVAALGLEEFHLFGNSWGGWLALEYALGDPPAPPVSLSLNSSPPSVASWISGVRALRARLPEDVVRTLDEHERAGTVRSREYRDALAVFNRRHMCRARPWPAPLKSALGGFGDEVYAALWGTSEFGPVTGALADWDVTPRLPRIRVPTLVTCGRHDEAVPEHMSVLADGIAGARFRVFDDSSHMAFLEEPDAFIAELSAFLTDVEARRR</sequence>
<dbReference type="PRINTS" id="PR00793">
    <property type="entry name" value="PROAMNOPTASE"/>
</dbReference>
<dbReference type="Proteomes" id="UP000529783">
    <property type="component" value="Unassembled WGS sequence"/>
</dbReference>
<comment type="catalytic activity">
    <reaction evidence="1">
        <text>Release of N-terminal proline from a peptide.</text>
        <dbReference type="EC" id="3.4.11.5"/>
    </reaction>
</comment>
<evidence type="ECO:0000256" key="5">
    <source>
        <dbReference type="ARBA" id="ARBA00022801"/>
    </source>
</evidence>
<dbReference type="InterPro" id="IPR000073">
    <property type="entry name" value="AB_hydrolase_1"/>
</dbReference>
<dbReference type="EC" id="3.4.11.5" evidence="3"/>
<proteinExistence type="inferred from homology"/>
<name>A0A7Y9JJ19_9ACTN</name>
<gene>
    <name evidence="10" type="ORF">BJY14_006990</name>
</gene>
<evidence type="ECO:0000256" key="2">
    <source>
        <dbReference type="ARBA" id="ARBA00010088"/>
    </source>
</evidence>
<feature type="domain" description="AB hydrolase-1" evidence="9">
    <location>
        <begin position="30"/>
        <end position="278"/>
    </location>
</feature>
<comment type="caution">
    <text evidence="10">The sequence shown here is derived from an EMBL/GenBank/DDBJ whole genome shotgun (WGS) entry which is preliminary data.</text>
</comment>
<dbReference type="GO" id="GO:0016020">
    <property type="term" value="C:membrane"/>
    <property type="evidence" value="ECO:0007669"/>
    <property type="project" value="TreeGrafter"/>
</dbReference>
<feature type="active site" description="Nucleophile" evidence="8">
    <location>
        <position position="104"/>
    </location>
</feature>
<dbReference type="PANTHER" id="PTHR43798">
    <property type="entry name" value="MONOACYLGLYCEROL LIPASE"/>
    <property type="match status" value="1"/>
</dbReference>
<keyword evidence="11" id="KW-1185">Reference proteome</keyword>
<dbReference type="PIRSF" id="PIRSF005539">
    <property type="entry name" value="Pept_S33_TRI_F1"/>
    <property type="match status" value="1"/>
</dbReference>
<protein>
    <recommendedName>
        <fullName evidence="4">Proline iminopeptidase</fullName>
        <ecNumber evidence="3">3.4.11.5</ecNumber>
    </recommendedName>
    <alternativeName>
        <fullName evidence="6">Prolyl aminopeptidase</fullName>
    </alternativeName>
</protein>
<evidence type="ECO:0000256" key="3">
    <source>
        <dbReference type="ARBA" id="ARBA00012568"/>
    </source>
</evidence>
<evidence type="ECO:0000313" key="11">
    <source>
        <dbReference type="Proteomes" id="UP000529783"/>
    </source>
</evidence>
<keyword evidence="5 7" id="KW-0378">Hydrolase</keyword>
<accession>A0A7Y9JJ19</accession>
<dbReference type="InterPro" id="IPR050266">
    <property type="entry name" value="AB_hydrolase_sf"/>
</dbReference>
<evidence type="ECO:0000259" key="9">
    <source>
        <dbReference type="Pfam" id="PF00561"/>
    </source>
</evidence>
<dbReference type="GO" id="GO:0006508">
    <property type="term" value="P:proteolysis"/>
    <property type="evidence" value="ECO:0007669"/>
    <property type="project" value="InterPro"/>
</dbReference>